<dbReference type="GO" id="GO:0005304">
    <property type="term" value="F:L-valine transmembrane transporter activity"/>
    <property type="evidence" value="ECO:0007669"/>
    <property type="project" value="TreeGrafter"/>
</dbReference>
<organism evidence="6 7">
    <name type="scientific">Pigmentiphaga kullae</name>
    <dbReference type="NCBI Taxonomy" id="151784"/>
    <lineage>
        <taxon>Bacteria</taxon>
        <taxon>Pseudomonadati</taxon>
        <taxon>Pseudomonadota</taxon>
        <taxon>Betaproteobacteria</taxon>
        <taxon>Burkholderiales</taxon>
        <taxon>Alcaligenaceae</taxon>
        <taxon>Pigmentiphaga</taxon>
    </lineage>
</organism>
<dbReference type="GO" id="GO:0005524">
    <property type="term" value="F:ATP binding"/>
    <property type="evidence" value="ECO:0007669"/>
    <property type="project" value="UniProtKB-KW"/>
</dbReference>
<evidence type="ECO:0000256" key="4">
    <source>
        <dbReference type="ARBA" id="ARBA00022840"/>
    </source>
</evidence>
<evidence type="ECO:0000313" key="7">
    <source>
        <dbReference type="Proteomes" id="UP000292445"/>
    </source>
</evidence>
<dbReference type="GO" id="GO:0015808">
    <property type="term" value="P:L-alanine transport"/>
    <property type="evidence" value="ECO:0007669"/>
    <property type="project" value="TreeGrafter"/>
</dbReference>
<keyword evidence="4 6" id="KW-0067">ATP-binding</keyword>
<dbReference type="RefSeq" id="WP_130357824.1">
    <property type="nucleotide sequence ID" value="NZ_SGXC01000001.1"/>
</dbReference>
<dbReference type="Proteomes" id="UP000292445">
    <property type="component" value="Unassembled WGS sequence"/>
</dbReference>
<dbReference type="Gene3D" id="3.40.50.300">
    <property type="entry name" value="P-loop containing nucleotide triphosphate hydrolases"/>
    <property type="match status" value="1"/>
</dbReference>
<dbReference type="Pfam" id="PF12399">
    <property type="entry name" value="BCA_ABC_TP_C"/>
    <property type="match status" value="1"/>
</dbReference>
<dbReference type="EMBL" id="SGXC01000001">
    <property type="protein sequence ID" value="RZS86761.1"/>
    <property type="molecule type" value="Genomic_DNA"/>
</dbReference>
<evidence type="ECO:0000313" key="6">
    <source>
        <dbReference type="EMBL" id="RZS86761.1"/>
    </source>
</evidence>
<dbReference type="PROSITE" id="PS50893">
    <property type="entry name" value="ABC_TRANSPORTER_2"/>
    <property type="match status" value="1"/>
</dbReference>
<comment type="caution">
    <text evidence="6">The sequence shown here is derived from an EMBL/GenBank/DDBJ whole genome shotgun (WGS) entry which is preliminary data.</text>
</comment>
<dbReference type="InterPro" id="IPR027417">
    <property type="entry name" value="P-loop_NTPase"/>
</dbReference>
<evidence type="ECO:0000256" key="2">
    <source>
        <dbReference type="ARBA" id="ARBA00022475"/>
    </source>
</evidence>
<keyword evidence="2" id="KW-1003">Cell membrane</keyword>
<dbReference type="Pfam" id="PF00005">
    <property type="entry name" value="ABC_tran"/>
    <property type="match status" value="1"/>
</dbReference>
<dbReference type="GO" id="GO:0042941">
    <property type="term" value="P:D-alanine transmembrane transport"/>
    <property type="evidence" value="ECO:0007669"/>
    <property type="project" value="TreeGrafter"/>
</dbReference>
<accession>A0A4Q7NNF5</accession>
<protein>
    <submittedName>
        <fullName evidence="6">Amino acid/amide ABC transporter ATP-binding protein 1 (HAAT family)</fullName>
    </submittedName>
</protein>
<dbReference type="SMART" id="SM00382">
    <property type="entry name" value="AAA"/>
    <property type="match status" value="1"/>
</dbReference>
<dbReference type="SUPFAM" id="SSF52540">
    <property type="entry name" value="P-loop containing nucleoside triphosphate hydrolases"/>
    <property type="match status" value="1"/>
</dbReference>
<dbReference type="GO" id="GO:1903806">
    <property type="term" value="P:L-isoleucine import across plasma membrane"/>
    <property type="evidence" value="ECO:0007669"/>
    <property type="project" value="TreeGrafter"/>
</dbReference>
<dbReference type="InterPro" id="IPR003439">
    <property type="entry name" value="ABC_transporter-like_ATP-bd"/>
</dbReference>
<dbReference type="GO" id="GO:0015188">
    <property type="term" value="F:L-isoleucine transmembrane transporter activity"/>
    <property type="evidence" value="ECO:0007669"/>
    <property type="project" value="TreeGrafter"/>
</dbReference>
<dbReference type="InterPro" id="IPR051120">
    <property type="entry name" value="ABC_AA/LPS_Transport"/>
</dbReference>
<dbReference type="InterPro" id="IPR003593">
    <property type="entry name" value="AAA+_ATPase"/>
</dbReference>
<keyword evidence="2" id="KW-0472">Membrane</keyword>
<dbReference type="GO" id="GO:0016887">
    <property type="term" value="F:ATP hydrolysis activity"/>
    <property type="evidence" value="ECO:0007669"/>
    <property type="project" value="InterPro"/>
</dbReference>
<keyword evidence="1" id="KW-0813">Transport</keyword>
<reference evidence="6 7" key="1">
    <citation type="submission" date="2019-02" db="EMBL/GenBank/DDBJ databases">
        <title>Genomic Encyclopedia of Type Strains, Phase IV (KMG-IV): sequencing the most valuable type-strain genomes for metagenomic binning, comparative biology and taxonomic classification.</title>
        <authorList>
            <person name="Goeker M."/>
        </authorList>
    </citation>
    <scope>NUCLEOTIDE SEQUENCE [LARGE SCALE GENOMIC DNA]</scope>
    <source>
        <strain evidence="6 7">K24</strain>
    </source>
</reference>
<proteinExistence type="predicted"/>
<dbReference type="GO" id="GO:0015192">
    <property type="term" value="F:L-phenylalanine transmembrane transporter activity"/>
    <property type="evidence" value="ECO:0007669"/>
    <property type="project" value="TreeGrafter"/>
</dbReference>
<keyword evidence="3" id="KW-0547">Nucleotide-binding</keyword>
<dbReference type="InterPro" id="IPR032823">
    <property type="entry name" value="BCA_ABC_TP_C"/>
</dbReference>
<dbReference type="PANTHER" id="PTHR45772:SF7">
    <property type="entry name" value="AMINO ACID ABC TRANSPORTER ATP-BINDING PROTEIN"/>
    <property type="match status" value="1"/>
</dbReference>
<dbReference type="PANTHER" id="PTHR45772">
    <property type="entry name" value="CONSERVED COMPONENT OF ABC TRANSPORTER FOR NATURAL AMINO ACIDS-RELATED"/>
    <property type="match status" value="1"/>
</dbReference>
<keyword evidence="7" id="KW-1185">Reference proteome</keyword>
<sequence>MNDRTLVCSDVTMRFGGLVALDAFSLEVRPGEVVGLLGPNGSGKTTFFNVVTGLYKPASGAIRFGDQDLFRKAPSEINHAGIARSFQRCRLMLELSVFDNLLVGAHNRLPNGLFRTLFGRKAALRSIAAFMGAARDLCARFNPHIADRLFEPAGSFNMIDRRRIELCRALLGEPRLLLLDEPSAGMTHDETFRLMDDVTGFQRESPELSIVLIEHEMQVIERVSQRCVVLNFGKKICEGSYRTVVADPQVRKAYLGEDA</sequence>
<dbReference type="OrthoDB" id="8770119at2"/>
<gene>
    <name evidence="6" type="ORF">EV675_2810</name>
</gene>
<feature type="domain" description="ABC transporter" evidence="5">
    <location>
        <begin position="6"/>
        <end position="257"/>
    </location>
</feature>
<name>A0A4Q7NNF5_9BURK</name>
<dbReference type="GO" id="GO:0005886">
    <property type="term" value="C:plasma membrane"/>
    <property type="evidence" value="ECO:0007669"/>
    <property type="project" value="TreeGrafter"/>
</dbReference>
<dbReference type="AlphaFoldDB" id="A0A4Q7NNF5"/>
<evidence type="ECO:0000256" key="3">
    <source>
        <dbReference type="ARBA" id="ARBA00022741"/>
    </source>
</evidence>
<evidence type="ECO:0000259" key="5">
    <source>
        <dbReference type="PROSITE" id="PS50893"/>
    </source>
</evidence>
<dbReference type="GO" id="GO:1903805">
    <property type="term" value="P:L-valine import across plasma membrane"/>
    <property type="evidence" value="ECO:0007669"/>
    <property type="project" value="TreeGrafter"/>
</dbReference>
<evidence type="ECO:0000256" key="1">
    <source>
        <dbReference type="ARBA" id="ARBA00022448"/>
    </source>
</evidence>